<dbReference type="SUPFAM" id="SSF141322">
    <property type="entry name" value="NfeD domain-like"/>
    <property type="match status" value="1"/>
</dbReference>
<sequence length="141" mass="15559">MIPIWLGIIIIAIIIEVVTIDLVSIWFATGAIIALITCLLGISQTIQIALFIIITIVCAIIVRPLAKKYMRGNIERTNYDRVIGKHGLITKTITADNKGEVKVMSTLWLASSIDNTTINEGEYCEILAVEGAHLVVKKIER</sequence>
<reference evidence="9" key="1">
    <citation type="submission" date="2016-10" db="EMBL/GenBank/DDBJ databases">
        <authorList>
            <person name="Varghese N."/>
            <person name="Submissions S."/>
        </authorList>
    </citation>
    <scope>NUCLEOTIDE SEQUENCE [LARGE SCALE GENOMIC DNA]</scope>
    <source>
        <strain evidence="9">DSM 1551</strain>
    </source>
</reference>
<dbReference type="AlphaFoldDB" id="A0A1I0DSD2"/>
<evidence type="ECO:0000256" key="1">
    <source>
        <dbReference type="ARBA" id="ARBA00004141"/>
    </source>
</evidence>
<dbReference type="PANTHER" id="PTHR33507:SF3">
    <property type="entry name" value="INNER MEMBRANE PROTEIN YBBJ"/>
    <property type="match status" value="1"/>
</dbReference>
<dbReference type="InterPro" id="IPR052165">
    <property type="entry name" value="Membrane_assoc_protease"/>
</dbReference>
<dbReference type="Gene3D" id="2.40.50.140">
    <property type="entry name" value="Nucleic acid-binding proteins"/>
    <property type="match status" value="1"/>
</dbReference>
<dbReference type="PANTHER" id="PTHR33507">
    <property type="entry name" value="INNER MEMBRANE PROTEIN YBBJ"/>
    <property type="match status" value="1"/>
</dbReference>
<dbReference type="Proteomes" id="UP000490821">
    <property type="component" value="Unassembled WGS sequence"/>
</dbReference>
<keyword evidence="8" id="KW-0378">Hydrolase</keyword>
<keyword evidence="8" id="KW-0645">Protease</keyword>
<reference evidence="8" key="2">
    <citation type="submission" date="2016-10" db="EMBL/GenBank/DDBJ databases">
        <authorList>
            <person name="de Groot N.N."/>
        </authorList>
    </citation>
    <scope>NUCLEOTIDE SEQUENCE [LARGE SCALE GENOMIC DNA]</scope>
    <source>
        <strain evidence="8">DSM 1551</strain>
    </source>
</reference>
<keyword evidence="9" id="KW-1185">Reference proteome</keyword>
<dbReference type="GO" id="GO:0005886">
    <property type="term" value="C:plasma membrane"/>
    <property type="evidence" value="ECO:0007669"/>
    <property type="project" value="TreeGrafter"/>
</dbReference>
<evidence type="ECO:0000313" key="7">
    <source>
        <dbReference type="EMBL" id="GFI40966.1"/>
    </source>
</evidence>
<evidence type="ECO:0000256" key="5">
    <source>
        <dbReference type="SAM" id="Phobius"/>
    </source>
</evidence>
<keyword evidence="4 5" id="KW-0472">Membrane</keyword>
<protein>
    <submittedName>
        <fullName evidence="8">Membrane protein implicated in regulation of membrane protease activity</fullName>
    </submittedName>
</protein>
<name>A0A1I0DSD2_9FIRM</name>
<evidence type="ECO:0000313" key="9">
    <source>
        <dbReference type="Proteomes" id="UP000198558"/>
    </source>
</evidence>
<accession>A0A1I0DSD2</accession>
<feature type="transmembrane region" description="Helical" evidence="5">
    <location>
        <begin position="48"/>
        <end position="66"/>
    </location>
</feature>
<evidence type="ECO:0000256" key="3">
    <source>
        <dbReference type="ARBA" id="ARBA00022989"/>
    </source>
</evidence>
<comment type="subcellular location">
    <subcellularLocation>
        <location evidence="1">Membrane</location>
        <topology evidence="1">Multi-pass membrane protein</topology>
    </subcellularLocation>
</comment>
<dbReference type="RefSeq" id="WP_092353078.1">
    <property type="nucleotide sequence ID" value="NZ_BLMI01000115.1"/>
</dbReference>
<dbReference type="EMBL" id="BLMI01000115">
    <property type="protein sequence ID" value="GFI40966.1"/>
    <property type="molecule type" value="Genomic_DNA"/>
</dbReference>
<dbReference type="Proteomes" id="UP000198558">
    <property type="component" value="Unassembled WGS sequence"/>
</dbReference>
<dbReference type="InterPro" id="IPR002810">
    <property type="entry name" value="NfeD-like_C"/>
</dbReference>
<evidence type="ECO:0000256" key="4">
    <source>
        <dbReference type="ARBA" id="ARBA00023136"/>
    </source>
</evidence>
<dbReference type="GO" id="GO:0008233">
    <property type="term" value="F:peptidase activity"/>
    <property type="evidence" value="ECO:0007669"/>
    <property type="project" value="UniProtKB-KW"/>
</dbReference>
<reference evidence="7 10" key="3">
    <citation type="journal article" date="2020" name="Microbiome">
        <title>Single-cell genomics of uncultured bacteria reveals dietary fiber responders in the mouse gut microbiota.</title>
        <authorList>
            <person name="Chijiiwa R."/>
            <person name="Hosokawa M."/>
            <person name="Kogawa M."/>
            <person name="Nishikawa Y."/>
            <person name="Ide K."/>
            <person name="Sakanashi C."/>
            <person name="Takahashi K."/>
            <person name="Takeyama H."/>
        </authorList>
    </citation>
    <scope>NUCLEOTIDE SEQUENCE [LARGE SCALE GENOMIC DNA]</scope>
    <source>
        <strain evidence="7">IMSAGC_017</strain>
    </source>
</reference>
<evidence type="ECO:0000313" key="8">
    <source>
        <dbReference type="EMBL" id="SET35327.1"/>
    </source>
</evidence>
<gene>
    <name evidence="7" type="ORF">IMSAGC017_01006</name>
    <name evidence="8" type="ORF">SAMN04489758_10767</name>
</gene>
<evidence type="ECO:0000259" key="6">
    <source>
        <dbReference type="Pfam" id="PF01957"/>
    </source>
</evidence>
<keyword evidence="2 5" id="KW-0812">Transmembrane</keyword>
<feature type="domain" description="NfeD-like C-terminal" evidence="6">
    <location>
        <begin position="80"/>
        <end position="138"/>
    </location>
</feature>
<dbReference type="InterPro" id="IPR012340">
    <property type="entry name" value="NA-bd_OB-fold"/>
</dbReference>
<organism evidence="8 9">
    <name type="scientific">Thomasclavelia cocleata</name>
    <dbReference type="NCBI Taxonomy" id="69824"/>
    <lineage>
        <taxon>Bacteria</taxon>
        <taxon>Bacillati</taxon>
        <taxon>Bacillota</taxon>
        <taxon>Erysipelotrichia</taxon>
        <taxon>Erysipelotrichales</taxon>
        <taxon>Coprobacillaceae</taxon>
        <taxon>Thomasclavelia</taxon>
    </lineage>
</organism>
<dbReference type="EMBL" id="FOIN01000007">
    <property type="protein sequence ID" value="SET35327.1"/>
    <property type="molecule type" value="Genomic_DNA"/>
</dbReference>
<dbReference type="GO" id="GO:0006508">
    <property type="term" value="P:proteolysis"/>
    <property type="evidence" value="ECO:0007669"/>
    <property type="project" value="UniProtKB-KW"/>
</dbReference>
<keyword evidence="3 5" id="KW-1133">Transmembrane helix</keyword>
<dbReference type="GeneID" id="78288002"/>
<dbReference type="Pfam" id="PF01957">
    <property type="entry name" value="NfeD"/>
    <property type="match status" value="1"/>
</dbReference>
<proteinExistence type="predicted"/>
<evidence type="ECO:0000313" key="10">
    <source>
        <dbReference type="Proteomes" id="UP000490821"/>
    </source>
</evidence>
<dbReference type="OrthoDB" id="5054at2"/>
<evidence type="ECO:0000256" key="2">
    <source>
        <dbReference type="ARBA" id="ARBA00022692"/>
    </source>
</evidence>
<feature type="transmembrane region" description="Helical" evidence="5">
    <location>
        <begin position="9"/>
        <end position="42"/>
    </location>
</feature>